<dbReference type="AlphaFoldDB" id="A0A9Q0UCX4"/>
<dbReference type="Proteomes" id="UP001151752">
    <property type="component" value="Chromosome 11"/>
</dbReference>
<reference evidence="2" key="1">
    <citation type="submission" date="2022-11" db="EMBL/GenBank/DDBJ databases">
        <authorList>
            <person name="Hyden B.L."/>
            <person name="Feng K."/>
            <person name="Yates T."/>
            <person name="Jawdy S."/>
            <person name="Smart L.B."/>
            <person name="Muchero W."/>
        </authorList>
    </citation>
    <scope>NUCLEOTIDE SEQUENCE</scope>
    <source>
        <tissue evidence="2">Shoot tip</tissue>
    </source>
</reference>
<comment type="caution">
    <text evidence="2">The sequence shown here is derived from an EMBL/GenBank/DDBJ whole genome shotgun (WGS) entry which is preliminary data.</text>
</comment>
<keyword evidence="3" id="KW-1185">Reference proteome</keyword>
<evidence type="ECO:0000313" key="3">
    <source>
        <dbReference type="Proteomes" id="UP001151752"/>
    </source>
</evidence>
<dbReference type="InterPro" id="IPR054722">
    <property type="entry name" value="PolX-like_BBD"/>
</dbReference>
<accession>A0A9Q0UCX4</accession>
<name>A0A9Q0UCX4_9ROSI</name>
<reference evidence="2" key="2">
    <citation type="journal article" date="2023" name="Int. J. Mol. Sci.">
        <title>De Novo Assembly and Annotation of 11 Diverse Shrub Willow (Salix) Genomes Reveals Novel Gene Organization in Sex-Linked Regions.</title>
        <authorList>
            <person name="Hyden B."/>
            <person name="Feng K."/>
            <person name="Yates T.B."/>
            <person name="Jawdy S."/>
            <person name="Cereghino C."/>
            <person name="Smart L.B."/>
            <person name="Muchero W."/>
        </authorList>
    </citation>
    <scope>NUCLEOTIDE SEQUENCE</scope>
    <source>
        <tissue evidence="2">Shoot tip</tissue>
    </source>
</reference>
<protein>
    <recommendedName>
        <fullName evidence="1">Retrovirus-related Pol polyprotein from transposon TNT 1-94-like beta-barrel domain-containing protein</fullName>
    </recommendedName>
</protein>
<evidence type="ECO:0000313" key="2">
    <source>
        <dbReference type="EMBL" id="KAJ6727746.1"/>
    </source>
</evidence>
<gene>
    <name evidence="2" type="ORF">OIU74_005907</name>
</gene>
<feature type="domain" description="Retrovirus-related Pol polyprotein from transposon TNT 1-94-like beta-barrel" evidence="1">
    <location>
        <begin position="52"/>
        <end position="126"/>
    </location>
</feature>
<sequence length="127" mass="14297">MNGHSEKYCRFKRRHPQLETQQHANFSEESKDDDEHLFMAICDDQNSRRDTWLIDSGCTSHMSKSLSIFSSIDSSIKPKIKLGNGDIVEAKGKGTVTVNTSKGTKIITNVLYIPELDQNLLSVARIV</sequence>
<proteinExistence type="predicted"/>
<evidence type="ECO:0000259" key="1">
    <source>
        <dbReference type="Pfam" id="PF22936"/>
    </source>
</evidence>
<dbReference type="EMBL" id="JAPFFM010000012">
    <property type="protein sequence ID" value="KAJ6727746.1"/>
    <property type="molecule type" value="Genomic_DNA"/>
</dbReference>
<organism evidence="2 3">
    <name type="scientific">Salix koriyanagi</name>
    <dbReference type="NCBI Taxonomy" id="2511006"/>
    <lineage>
        <taxon>Eukaryota</taxon>
        <taxon>Viridiplantae</taxon>
        <taxon>Streptophyta</taxon>
        <taxon>Embryophyta</taxon>
        <taxon>Tracheophyta</taxon>
        <taxon>Spermatophyta</taxon>
        <taxon>Magnoliopsida</taxon>
        <taxon>eudicotyledons</taxon>
        <taxon>Gunneridae</taxon>
        <taxon>Pentapetalae</taxon>
        <taxon>rosids</taxon>
        <taxon>fabids</taxon>
        <taxon>Malpighiales</taxon>
        <taxon>Salicaceae</taxon>
        <taxon>Saliceae</taxon>
        <taxon>Salix</taxon>
    </lineage>
</organism>
<dbReference type="Pfam" id="PF22936">
    <property type="entry name" value="Pol_BBD"/>
    <property type="match status" value="1"/>
</dbReference>